<evidence type="ECO:0000313" key="12">
    <source>
        <dbReference type="EMBL" id="MFE4107355.1"/>
    </source>
</evidence>
<protein>
    <recommendedName>
        <fullName evidence="1">non-specific serine/threonine protein kinase</fullName>
        <ecNumber evidence="1">2.7.11.1</ecNumber>
    </recommendedName>
</protein>
<keyword evidence="4" id="KW-0547">Nucleotide-binding</keyword>
<feature type="region of interest" description="Disordered" evidence="9">
    <location>
        <begin position="299"/>
        <end position="323"/>
    </location>
</feature>
<evidence type="ECO:0000256" key="6">
    <source>
        <dbReference type="ARBA" id="ARBA00022840"/>
    </source>
</evidence>
<organism evidence="12 13">
    <name type="scientific">Almyronema epifaneia S1</name>
    <dbReference type="NCBI Taxonomy" id="2991925"/>
    <lineage>
        <taxon>Bacteria</taxon>
        <taxon>Bacillati</taxon>
        <taxon>Cyanobacteriota</taxon>
        <taxon>Cyanophyceae</taxon>
        <taxon>Nodosilineales</taxon>
        <taxon>Nodosilineaceae</taxon>
        <taxon>Almyronema</taxon>
        <taxon>Almyronema epifaneia</taxon>
    </lineage>
</organism>
<dbReference type="GO" id="GO:0016301">
    <property type="term" value="F:kinase activity"/>
    <property type="evidence" value="ECO:0007669"/>
    <property type="project" value="UniProtKB-KW"/>
</dbReference>
<evidence type="ECO:0000259" key="11">
    <source>
        <dbReference type="PROSITE" id="PS50011"/>
    </source>
</evidence>
<feature type="transmembrane region" description="Helical" evidence="10">
    <location>
        <begin position="270"/>
        <end position="291"/>
    </location>
</feature>
<keyword evidence="13" id="KW-1185">Reference proteome</keyword>
<dbReference type="Gene3D" id="2.60.120.380">
    <property type="match status" value="1"/>
</dbReference>
<keyword evidence="3" id="KW-0808">Transferase</keyword>
<comment type="catalytic activity">
    <reaction evidence="7">
        <text>L-threonyl-[protein] + ATP = O-phospho-L-threonyl-[protein] + ADP + H(+)</text>
        <dbReference type="Rhea" id="RHEA:46608"/>
        <dbReference type="Rhea" id="RHEA-COMP:11060"/>
        <dbReference type="Rhea" id="RHEA-COMP:11605"/>
        <dbReference type="ChEBI" id="CHEBI:15378"/>
        <dbReference type="ChEBI" id="CHEBI:30013"/>
        <dbReference type="ChEBI" id="CHEBI:30616"/>
        <dbReference type="ChEBI" id="CHEBI:61977"/>
        <dbReference type="ChEBI" id="CHEBI:456216"/>
        <dbReference type="EC" id="2.7.11.1"/>
    </reaction>
</comment>
<keyword evidence="6" id="KW-0067">ATP-binding</keyword>
<keyword evidence="10" id="KW-1133">Transmembrane helix</keyword>
<dbReference type="SUPFAM" id="SSF56112">
    <property type="entry name" value="Protein kinase-like (PK-like)"/>
    <property type="match status" value="1"/>
</dbReference>
<evidence type="ECO:0000256" key="1">
    <source>
        <dbReference type="ARBA" id="ARBA00012513"/>
    </source>
</evidence>
<dbReference type="EMBL" id="JBHZOL010000086">
    <property type="protein sequence ID" value="MFE4107355.1"/>
    <property type="molecule type" value="Genomic_DNA"/>
</dbReference>
<evidence type="ECO:0000256" key="2">
    <source>
        <dbReference type="ARBA" id="ARBA00022527"/>
    </source>
</evidence>
<dbReference type="Proteomes" id="UP001600165">
    <property type="component" value="Unassembled WGS sequence"/>
</dbReference>
<proteinExistence type="predicted"/>
<evidence type="ECO:0000256" key="7">
    <source>
        <dbReference type="ARBA" id="ARBA00047899"/>
    </source>
</evidence>
<dbReference type="RefSeq" id="WP_377965989.1">
    <property type="nucleotide sequence ID" value="NZ_JBHZOL010000086.1"/>
</dbReference>
<keyword evidence="2" id="KW-0723">Serine/threonine-protein kinase</keyword>
<keyword evidence="10" id="KW-0812">Transmembrane</keyword>
<dbReference type="CDD" id="cd14014">
    <property type="entry name" value="STKc_PknB_like"/>
    <property type="match status" value="1"/>
</dbReference>
<dbReference type="Gene3D" id="1.10.510.10">
    <property type="entry name" value="Transferase(Phosphotransferase) domain 1"/>
    <property type="match status" value="1"/>
</dbReference>
<dbReference type="Pfam" id="PF00069">
    <property type="entry name" value="Pkinase"/>
    <property type="match status" value="1"/>
</dbReference>
<name>A0ABW6IIC0_9CYAN</name>
<evidence type="ECO:0000256" key="4">
    <source>
        <dbReference type="ARBA" id="ARBA00022741"/>
    </source>
</evidence>
<dbReference type="SMART" id="SM00220">
    <property type="entry name" value="S_TKc"/>
    <property type="match status" value="1"/>
</dbReference>
<gene>
    <name evidence="12" type="ORF">ACFVKH_13770</name>
</gene>
<evidence type="ECO:0000256" key="3">
    <source>
        <dbReference type="ARBA" id="ARBA00022679"/>
    </source>
</evidence>
<comment type="caution">
    <text evidence="12">The sequence shown here is derived from an EMBL/GenBank/DDBJ whole genome shotgun (WGS) entry which is preliminary data.</text>
</comment>
<sequence>HPQIPKFRELLRVKTGHQGQLFLVQDYIEGPTYKELLETRLHQDSHFNETEVRQLFYQLLPVLDYVHSLGVIHRDISPDNLILRNQDGKPVLIDFGGVKQVAATVVHQLNHPAASNTQAALTRLGKVGYAPEEQLGSGLVSPASDLYALGVTGLVLLTGQDPQVLYDAYHQTWNWDEDVTLSPSFAAVLQRLLAARPGDRFQSAREVMQALENQPYTPTTVATVAAAPAASLPSFATTPVAAKASSSPRTYGSPSATRASATAKRSSSGFLQAILGLLLLIGAITLVWWVAAQWQPANRSEDSSEVNSADNADSSRFSAEEQARKQALQQRRQALGVESGFLVRLSDQVFYDRYPDLQGSTLTDSPEDAAARLRWDNIAAELLDLLEANLSTQARQQLGGYSQANLSQWQTQLNQRFVSSKALYDLADAKFLALFPEQAGRNFLSEPIGQIWYGLAADRLQTILSGDRLEEIQFASGRYSNRVSGRLEPGEGQVYIMQLSEGQFLRLNLQAPAATALSLYLPRPSEANPYLLSDSSEATWSGRLPQSGYYEVVIVSQANRAIDYQLNVAVDNVISEPDSDPEADSADEPSDAEQPTDETPANPSPSADEAPNDTSE</sequence>
<keyword evidence="5 12" id="KW-0418">Kinase</keyword>
<comment type="catalytic activity">
    <reaction evidence="8">
        <text>L-seryl-[protein] + ATP = O-phospho-L-seryl-[protein] + ADP + H(+)</text>
        <dbReference type="Rhea" id="RHEA:17989"/>
        <dbReference type="Rhea" id="RHEA-COMP:9863"/>
        <dbReference type="Rhea" id="RHEA-COMP:11604"/>
        <dbReference type="ChEBI" id="CHEBI:15378"/>
        <dbReference type="ChEBI" id="CHEBI:29999"/>
        <dbReference type="ChEBI" id="CHEBI:30616"/>
        <dbReference type="ChEBI" id="CHEBI:83421"/>
        <dbReference type="ChEBI" id="CHEBI:456216"/>
        <dbReference type="EC" id="2.7.11.1"/>
    </reaction>
</comment>
<evidence type="ECO:0000313" key="13">
    <source>
        <dbReference type="Proteomes" id="UP001600165"/>
    </source>
</evidence>
<dbReference type="InterPro" id="IPR011009">
    <property type="entry name" value="Kinase-like_dom_sf"/>
</dbReference>
<dbReference type="InterPro" id="IPR000719">
    <property type="entry name" value="Prot_kinase_dom"/>
</dbReference>
<feature type="compositionally biased region" description="Polar residues" evidence="9">
    <location>
        <begin position="305"/>
        <end position="317"/>
    </location>
</feature>
<evidence type="ECO:0000256" key="9">
    <source>
        <dbReference type="SAM" id="MobiDB-lite"/>
    </source>
</evidence>
<feature type="non-terminal residue" evidence="12">
    <location>
        <position position="1"/>
    </location>
</feature>
<dbReference type="PROSITE" id="PS50011">
    <property type="entry name" value="PROTEIN_KINASE_DOM"/>
    <property type="match status" value="1"/>
</dbReference>
<feature type="region of interest" description="Disordered" evidence="9">
    <location>
        <begin position="574"/>
        <end position="616"/>
    </location>
</feature>
<dbReference type="PROSITE" id="PS00109">
    <property type="entry name" value="PROTEIN_KINASE_TYR"/>
    <property type="match status" value="1"/>
</dbReference>
<dbReference type="PANTHER" id="PTHR24363:SF0">
    <property type="entry name" value="SERINE_THREONINE KINASE LIKE DOMAIN CONTAINING 1"/>
    <property type="match status" value="1"/>
</dbReference>
<evidence type="ECO:0000256" key="10">
    <source>
        <dbReference type="SAM" id="Phobius"/>
    </source>
</evidence>
<feature type="compositionally biased region" description="Acidic residues" evidence="9">
    <location>
        <begin position="577"/>
        <end position="596"/>
    </location>
</feature>
<dbReference type="PANTHER" id="PTHR24363">
    <property type="entry name" value="SERINE/THREONINE PROTEIN KINASE"/>
    <property type="match status" value="1"/>
</dbReference>
<dbReference type="InterPro" id="IPR008266">
    <property type="entry name" value="Tyr_kinase_AS"/>
</dbReference>
<reference evidence="12 13" key="1">
    <citation type="submission" date="2024-10" db="EMBL/GenBank/DDBJ databases">
        <authorList>
            <person name="Ratan Roy A."/>
            <person name="Morales Sandoval P.H."/>
            <person name="De Los Santos Villalobos S."/>
            <person name="Chakraborty S."/>
            <person name="Mukherjee J."/>
        </authorList>
    </citation>
    <scope>NUCLEOTIDE SEQUENCE [LARGE SCALE GENOMIC DNA]</scope>
    <source>
        <strain evidence="12 13">S1</strain>
    </source>
</reference>
<accession>A0ABW6IIC0</accession>
<evidence type="ECO:0000256" key="8">
    <source>
        <dbReference type="ARBA" id="ARBA00048679"/>
    </source>
</evidence>
<dbReference type="EC" id="2.7.11.1" evidence="1"/>
<evidence type="ECO:0000256" key="5">
    <source>
        <dbReference type="ARBA" id="ARBA00022777"/>
    </source>
</evidence>
<feature type="domain" description="Protein kinase" evidence="11">
    <location>
        <begin position="1"/>
        <end position="217"/>
    </location>
</feature>
<keyword evidence="10" id="KW-0472">Membrane</keyword>